<dbReference type="RefSeq" id="WP_002435595.1">
    <property type="nucleotide sequence ID" value="NZ_BAFF01000005.1"/>
</dbReference>
<dbReference type="InterPro" id="IPR001967">
    <property type="entry name" value="Peptidase_S11_N"/>
</dbReference>
<dbReference type="Gene3D" id="3.40.710.10">
    <property type="entry name" value="DD-peptidase/beta-lactamase superfamily"/>
    <property type="match status" value="1"/>
</dbReference>
<gene>
    <name evidence="2" type="ORF">EH105704_05_00240</name>
</gene>
<keyword evidence="3" id="KW-1185">Reference proteome</keyword>
<dbReference type="eggNOG" id="COG1686">
    <property type="taxonomic scope" value="Bacteria"/>
</dbReference>
<dbReference type="GO" id="GO:0006508">
    <property type="term" value="P:proteolysis"/>
    <property type="evidence" value="ECO:0007669"/>
    <property type="project" value="InterPro"/>
</dbReference>
<dbReference type="InterPro" id="IPR012338">
    <property type="entry name" value="Beta-lactam/transpept-like"/>
</dbReference>
<dbReference type="PANTHER" id="PTHR21581:SF6">
    <property type="entry name" value="TRAFFICKING PROTEIN PARTICLE COMPLEX SUBUNIT 12"/>
    <property type="match status" value="1"/>
</dbReference>
<evidence type="ECO:0000313" key="2">
    <source>
        <dbReference type="EMBL" id="GAB52018.1"/>
    </source>
</evidence>
<reference evidence="2 3" key="1">
    <citation type="submission" date="2012-02" db="EMBL/GenBank/DDBJ databases">
        <title>Whole genome shotgun sequence of Escherichia hermannii NBRC 105704.</title>
        <authorList>
            <person name="Yoshida I."/>
            <person name="Hosoyama A."/>
            <person name="Tsuchikane K."/>
            <person name="Katsumata H."/>
            <person name="Yamazaki S."/>
            <person name="Fujita N."/>
        </authorList>
    </citation>
    <scope>NUCLEOTIDE SEQUENCE [LARGE SCALE GENOMIC DNA]</scope>
    <source>
        <strain evidence="2 3">NBRC 105704</strain>
    </source>
</reference>
<keyword evidence="2" id="KW-0121">Carboxypeptidase</keyword>
<comment type="caution">
    <text evidence="2">The sequence shown here is derived from an EMBL/GenBank/DDBJ whole genome shotgun (WGS) entry which is preliminary data.</text>
</comment>
<sequence>MNVDNLYIPSKANSTELQLTAKSAAVYTASSSVPTAKDALYEMNPLKLVQPASLTKILTAVTALRIDSNLNRPVIIGESDMQCGGSGANLQCGDVITFWDALHNMFLPSSNMTASAIARIFGKLLFDIADNEKHIDSVYVAKFINEMNKTAMDIGMFESMFINAHGLGARGQRTCARDIGRLMYEAVKYPAIIDTWSKRKHVLKVAGPRPRLIPIQNTIEMLKDGRVQGGKTGTLAPSFFNLALFYTLPDGNKAFAVTLYSSSKNTRDDDMRLMLDAVCNC</sequence>
<name>H5V210_ATLHE</name>
<proteinExistence type="predicted"/>
<dbReference type="Proteomes" id="UP000010297">
    <property type="component" value="Unassembled WGS sequence"/>
</dbReference>
<dbReference type="AlphaFoldDB" id="H5V210"/>
<protein>
    <submittedName>
        <fullName evidence="2">Putative D-alanyl-D-alanine carboxypeptidase</fullName>
    </submittedName>
</protein>
<evidence type="ECO:0000313" key="3">
    <source>
        <dbReference type="Proteomes" id="UP000010297"/>
    </source>
</evidence>
<dbReference type="PANTHER" id="PTHR21581">
    <property type="entry name" value="D-ALANYL-D-ALANINE CARBOXYPEPTIDASE"/>
    <property type="match status" value="1"/>
</dbReference>
<evidence type="ECO:0000259" key="1">
    <source>
        <dbReference type="Pfam" id="PF00768"/>
    </source>
</evidence>
<organism evidence="2 3">
    <name type="scientific">Atlantibacter hermannii NBRC 105704</name>
    <dbReference type="NCBI Taxonomy" id="1115512"/>
    <lineage>
        <taxon>Bacteria</taxon>
        <taxon>Pseudomonadati</taxon>
        <taxon>Pseudomonadota</taxon>
        <taxon>Gammaproteobacteria</taxon>
        <taxon>Enterobacterales</taxon>
        <taxon>Enterobacteriaceae</taxon>
        <taxon>Atlantibacter</taxon>
    </lineage>
</organism>
<dbReference type="GO" id="GO:0009002">
    <property type="term" value="F:serine-type D-Ala-D-Ala carboxypeptidase activity"/>
    <property type="evidence" value="ECO:0007669"/>
    <property type="project" value="InterPro"/>
</dbReference>
<dbReference type="GeneID" id="92828596"/>
<dbReference type="SUPFAM" id="SSF56601">
    <property type="entry name" value="beta-lactamase/transpeptidase-like"/>
    <property type="match status" value="1"/>
</dbReference>
<keyword evidence="2" id="KW-0378">Hydrolase</keyword>
<dbReference type="EMBL" id="BAFF01000005">
    <property type="protein sequence ID" value="GAB52018.1"/>
    <property type="molecule type" value="Genomic_DNA"/>
</dbReference>
<feature type="domain" description="Peptidase S11 D-alanyl-D-alanine carboxypeptidase A N-terminal" evidence="1">
    <location>
        <begin position="18"/>
        <end position="235"/>
    </location>
</feature>
<accession>H5V210</accession>
<keyword evidence="2" id="KW-0645">Protease</keyword>
<dbReference type="Pfam" id="PF00768">
    <property type="entry name" value="Peptidase_S11"/>
    <property type="match status" value="1"/>
</dbReference>